<sequence>MNFDKNTAANKVLPQWGVKCFYETFVLKQTVVHLLNFGAENPPLRQYPNRYVTFLNDNANRYRQTNEFT</sequence>
<reference evidence="1" key="1">
    <citation type="submission" date="2023-10" db="EMBL/GenBank/DDBJ databases">
        <title>Characterization and whole genome sequencing of a novel strain of Bergeyella porcorum QD2021 isolated from pig.</title>
        <authorList>
            <person name="Liu G."/>
            <person name="Chen C."/>
            <person name="Han X."/>
        </authorList>
    </citation>
    <scope>NUCLEOTIDE SEQUENCE</scope>
    <source>
        <strain evidence="1">QD2021</strain>
    </source>
</reference>
<dbReference type="KEGG" id="bpor:BPO_2236"/>
<protein>
    <submittedName>
        <fullName evidence="1">Uncharacterized protein</fullName>
    </submittedName>
</protein>
<organism evidence="1 2">
    <name type="scientific">Bergeyella porcorum</name>
    <dbReference type="NCBI Taxonomy" id="1735111"/>
    <lineage>
        <taxon>Bacteria</taxon>
        <taxon>Pseudomonadati</taxon>
        <taxon>Bacteroidota</taxon>
        <taxon>Flavobacteriia</taxon>
        <taxon>Flavobacteriales</taxon>
        <taxon>Weeksellaceae</taxon>
        <taxon>Bergeyella</taxon>
    </lineage>
</organism>
<dbReference type="AlphaFoldDB" id="A0AAU0F655"/>
<dbReference type="EMBL" id="CP136426">
    <property type="protein sequence ID" value="WOC52883.1"/>
    <property type="molecule type" value="Genomic_DNA"/>
</dbReference>
<keyword evidence="2" id="KW-1185">Reference proteome</keyword>
<accession>A0AAU0F655</accession>
<evidence type="ECO:0000313" key="2">
    <source>
        <dbReference type="Proteomes" id="UP001432059"/>
    </source>
</evidence>
<evidence type="ECO:0000313" key="1">
    <source>
        <dbReference type="EMBL" id="WOC52883.1"/>
    </source>
</evidence>
<name>A0AAU0F655_9FLAO</name>
<proteinExistence type="predicted"/>
<gene>
    <name evidence="1" type="ORF">BPO_2236</name>
</gene>
<dbReference type="Proteomes" id="UP001432059">
    <property type="component" value="Chromosome"/>
</dbReference>